<protein>
    <recommendedName>
        <fullName evidence="15">NADH dehydrogenase [ubiquinone] iron-sulfur protein 5</fullName>
    </recommendedName>
</protein>
<dbReference type="Proteomes" id="UP001162162">
    <property type="component" value="Unassembled WGS sequence"/>
</dbReference>
<evidence type="ECO:0000256" key="3">
    <source>
        <dbReference type="ARBA" id="ARBA00004637"/>
    </source>
</evidence>
<proteinExistence type="inferred from homology"/>
<organism evidence="13 14">
    <name type="scientific">Aromia moschata</name>
    <dbReference type="NCBI Taxonomy" id="1265417"/>
    <lineage>
        <taxon>Eukaryota</taxon>
        <taxon>Metazoa</taxon>
        <taxon>Ecdysozoa</taxon>
        <taxon>Arthropoda</taxon>
        <taxon>Hexapoda</taxon>
        <taxon>Insecta</taxon>
        <taxon>Pterygota</taxon>
        <taxon>Neoptera</taxon>
        <taxon>Endopterygota</taxon>
        <taxon>Coleoptera</taxon>
        <taxon>Polyphaga</taxon>
        <taxon>Cucujiformia</taxon>
        <taxon>Chrysomeloidea</taxon>
        <taxon>Cerambycidae</taxon>
        <taxon>Cerambycinae</taxon>
        <taxon>Callichromatini</taxon>
        <taxon>Aromia</taxon>
    </lineage>
</organism>
<comment type="subcellular location">
    <subcellularLocation>
        <location evidence="3">Mitochondrion inner membrane</location>
        <topology evidence="3">Peripheral membrane protein</topology>
    </subcellularLocation>
    <subcellularLocation>
        <location evidence="2">Mitochondrion intermembrane space</location>
    </subcellularLocation>
</comment>
<keyword evidence="8" id="KW-0249">Electron transport</keyword>
<dbReference type="GO" id="GO:0005758">
    <property type="term" value="C:mitochondrial intermembrane space"/>
    <property type="evidence" value="ECO:0007669"/>
    <property type="project" value="UniProtKB-SubCell"/>
</dbReference>
<evidence type="ECO:0000256" key="1">
    <source>
        <dbReference type="ARBA" id="ARBA00003195"/>
    </source>
</evidence>
<evidence type="ECO:0000256" key="9">
    <source>
        <dbReference type="ARBA" id="ARBA00023128"/>
    </source>
</evidence>
<comment type="similarity">
    <text evidence="4">Belongs to the complex I NDUFS5 subunit family.</text>
</comment>
<evidence type="ECO:0000256" key="7">
    <source>
        <dbReference type="ARBA" id="ARBA00022792"/>
    </source>
</evidence>
<evidence type="ECO:0000256" key="10">
    <source>
        <dbReference type="ARBA" id="ARBA00023136"/>
    </source>
</evidence>
<dbReference type="EMBL" id="JAPWTK010000002">
    <property type="protein sequence ID" value="KAJ8962784.1"/>
    <property type="molecule type" value="Genomic_DNA"/>
</dbReference>
<gene>
    <name evidence="13" type="ORF">NQ318_001183</name>
</gene>
<sequence>MSLSPWLKSPFTDLTGAVISHQWFGECAGIEMKALDCMEAYGIDRGIKECHLLLEDFKECSLKTKQFQRMDAMRFERHRQYFKGERSKEDHYAKSPTADSF</sequence>
<keyword evidence="7" id="KW-0999">Mitochondrion inner membrane</keyword>
<evidence type="ECO:0000256" key="6">
    <source>
        <dbReference type="ARBA" id="ARBA00022660"/>
    </source>
</evidence>
<dbReference type="InterPro" id="IPR019342">
    <property type="entry name" value="NADH_UbQ_OxRdtase_FeS-su5"/>
</dbReference>
<evidence type="ECO:0008006" key="15">
    <source>
        <dbReference type="Google" id="ProtNLM"/>
    </source>
</evidence>
<evidence type="ECO:0000256" key="11">
    <source>
        <dbReference type="ARBA" id="ARBA00023157"/>
    </source>
</evidence>
<feature type="disulfide bond" evidence="12">
    <location>
        <begin position="37"/>
        <end position="50"/>
    </location>
</feature>
<dbReference type="Pfam" id="PF10200">
    <property type="entry name" value="Ndufs5"/>
    <property type="match status" value="1"/>
</dbReference>
<evidence type="ECO:0000256" key="2">
    <source>
        <dbReference type="ARBA" id="ARBA00004569"/>
    </source>
</evidence>
<evidence type="ECO:0000256" key="12">
    <source>
        <dbReference type="PIRSR" id="PIRSR619342-50"/>
    </source>
</evidence>
<keyword evidence="11 12" id="KW-1015">Disulfide bond</keyword>
<evidence type="ECO:0000313" key="13">
    <source>
        <dbReference type="EMBL" id="KAJ8962784.1"/>
    </source>
</evidence>
<dbReference type="AlphaFoldDB" id="A0AAV8ZEU2"/>
<keyword evidence="9" id="KW-0496">Mitochondrion</keyword>
<keyword evidence="14" id="KW-1185">Reference proteome</keyword>
<dbReference type="PANTHER" id="PTHR21268:SF2">
    <property type="entry name" value="NADH DEHYDROGENASE [UBIQUINONE] IRON-SULFUR PROTEIN 5"/>
    <property type="match status" value="1"/>
</dbReference>
<comment type="caution">
    <text evidence="13">The sequence shown here is derived from an EMBL/GenBank/DDBJ whole genome shotgun (WGS) entry which is preliminary data.</text>
</comment>
<dbReference type="GO" id="GO:0005743">
    <property type="term" value="C:mitochondrial inner membrane"/>
    <property type="evidence" value="ECO:0007669"/>
    <property type="project" value="UniProtKB-SubCell"/>
</dbReference>
<name>A0AAV8ZEU2_9CUCU</name>
<feature type="disulfide bond" evidence="12">
    <location>
        <begin position="27"/>
        <end position="60"/>
    </location>
</feature>
<evidence type="ECO:0000313" key="14">
    <source>
        <dbReference type="Proteomes" id="UP001162162"/>
    </source>
</evidence>
<accession>A0AAV8ZEU2</accession>
<keyword evidence="10" id="KW-0472">Membrane</keyword>
<evidence type="ECO:0000256" key="5">
    <source>
        <dbReference type="ARBA" id="ARBA00022448"/>
    </source>
</evidence>
<keyword evidence="5" id="KW-0813">Transport</keyword>
<comment type="function">
    <text evidence="1">Accessory subunit of the mitochondrial membrane respiratory chain NADH dehydrogenase (Complex I), that is believed not to be involved in catalysis. Complex I functions in the transfer of electrons from NADH to the respiratory chain. The immediate electron acceptor for the enzyme is believed to be ubiquinone.</text>
</comment>
<keyword evidence="6" id="KW-0679">Respiratory chain</keyword>
<reference evidence="13" key="1">
    <citation type="journal article" date="2023" name="Insect Mol. Biol.">
        <title>Genome sequencing provides insights into the evolution of gene families encoding plant cell wall-degrading enzymes in longhorned beetles.</title>
        <authorList>
            <person name="Shin N.R."/>
            <person name="Okamura Y."/>
            <person name="Kirsch R."/>
            <person name="Pauchet Y."/>
        </authorList>
    </citation>
    <scope>NUCLEOTIDE SEQUENCE</scope>
    <source>
        <strain evidence="13">AMC_N1</strain>
    </source>
</reference>
<evidence type="ECO:0000256" key="8">
    <source>
        <dbReference type="ARBA" id="ARBA00022982"/>
    </source>
</evidence>
<dbReference type="PANTHER" id="PTHR21268">
    <property type="entry name" value="NADH DEHYDROGENASE [UBIQUINONE] IRON-SULFUR PROTEIN 5"/>
    <property type="match status" value="1"/>
</dbReference>
<evidence type="ECO:0000256" key="4">
    <source>
        <dbReference type="ARBA" id="ARBA00007372"/>
    </source>
</evidence>